<dbReference type="InterPro" id="IPR043129">
    <property type="entry name" value="ATPase_NBD"/>
</dbReference>
<organism evidence="6">
    <name type="scientific">uncultured bacterium A1Q1_fos_2116</name>
    <dbReference type="NCBI Taxonomy" id="1256564"/>
    <lineage>
        <taxon>Bacteria</taxon>
        <taxon>environmental samples</taxon>
    </lineage>
</organism>
<dbReference type="PANTHER" id="PTHR43095:SF5">
    <property type="entry name" value="XYLULOSE KINASE"/>
    <property type="match status" value="1"/>
</dbReference>
<protein>
    <submittedName>
        <fullName evidence="6">Xylulose kinase</fullName>
        <ecNumber evidence="6">2.7.1.17</ecNumber>
    </submittedName>
</protein>
<evidence type="ECO:0000256" key="1">
    <source>
        <dbReference type="ARBA" id="ARBA00009156"/>
    </source>
</evidence>
<dbReference type="CDD" id="cd07779">
    <property type="entry name" value="ASKHA_NBD_FGGY_YgcE-like"/>
    <property type="match status" value="1"/>
</dbReference>
<dbReference type="EMBL" id="JX649882">
    <property type="protein sequence ID" value="AGC71800.1"/>
    <property type="molecule type" value="Genomic_DNA"/>
</dbReference>
<dbReference type="InterPro" id="IPR018484">
    <property type="entry name" value="FGGY_N"/>
</dbReference>
<accession>L7W029</accession>
<dbReference type="Gene3D" id="3.30.420.40">
    <property type="match status" value="2"/>
</dbReference>
<comment type="similarity">
    <text evidence="1">Belongs to the FGGY kinase family.</text>
</comment>
<evidence type="ECO:0000256" key="3">
    <source>
        <dbReference type="ARBA" id="ARBA00022777"/>
    </source>
</evidence>
<sequence>MTSDVILAIDAGTQSIRAAFVDATGTIVALNQVPIQPYFAPQPGWAEQDPEYLWTALCDATTGLTTQHRDISARVVAVTLATQRLTMVNVDAAGKPLRPAIIWADNRRADTSKVLGPAAMGLAKMVGIGGLLEFSIGYARSNWIRQHQPEVWAATHKYLFLSGFFTHRLTGEFTDSTANILGTIPFESKTATWSKPRSINGVLFPIEPEKLPHVVPPGAQLGTITARAAERTGIAAGTPMIAAASDKACDVLGAGCLSPDQGSISFGTTATFNVPTSTYVELERFLPPFPAALQGQFHTEVSVLRGLWLVTWFKEEFGLAERLAAAETNQAPEALLDDLIRDIPAGSLGLTTLPTWMPGPHGDPYGKGAVFGFGDVHTRAHLYRSILEGIVFALYAGAQQTAKRTRTDIAVVRASGGGSQSDVLMQITADIFGVPTQRPHTSQTSVVGAAISAALGLGWFADASSAVAAMTRQSKQFEPIHANTSIYRELFDRVYQPSHQRLAPLYKQIALVTGYPERS</sequence>
<dbReference type="Pfam" id="PF00370">
    <property type="entry name" value="FGGY_N"/>
    <property type="match status" value="1"/>
</dbReference>
<proteinExistence type="inferred from homology"/>
<dbReference type="InterPro" id="IPR018485">
    <property type="entry name" value="FGGY_C"/>
</dbReference>
<dbReference type="GO" id="GO:0004856">
    <property type="term" value="F:D-xylulokinase activity"/>
    <property type="evidence" value="ECO:0007669"/>
    <property type="project" value="UniProtKB-EC"/>
</dbReference>
<evidence type="ECO:0000259" key="5">
    <source>
        <dbReference type="Pfam" id="PF02782"/>
    </source>
</evidence>
<reference evidence="6" key="1">
    <citation type="submission" date="2012-09" db="EMBL/GenBank/DDBJ databases">
        <title>Metagenomic Characterization of a Microbial Community in Wastewater Detects High Levels of Antibiotic Resistance.</title>
        <authorList>
            <person name="Abrams M."/>
            <person name="Caldwell A."/>
            <person name="Vandaei E."/>
            <person name="Lee W."/>
            <person name="Perrott J."/>
            <person name="Khan S.Y."/>
            <person name="Ta J."/>
            <person name="Romero D."/>
            <person name="Nguyen V."/>
            <person name="Pourmand N."/>
            <person name="Ouverney C.C."/>
        </authorList>
    </citation>
    <scope>NUCLEOTIDE SEQUENCE</scope>
</reference>
<evidence type="ECO:0000313" key="6">
    <source>
        <dbReference type="EMBL" id="AGC71800.1"/>
    </source>
</evidence>
<keyword evidence="3 6" id="KW-0418">Kinase</keyword>
<evidence type="ECO:0000256" key="2">
    <source>
        <dbReference type="ARBA" id="ARBA00022679"/>
    </source>
</evidence>
<dbReference type="InterPro" id="IPR000577">
    <property type="entry name" value="Carb_kinase_FGGY"/>
</dbReference>
<feature type="domain" description="Carbohydrate kinase FGGY N-terminal" evidence="4">
    <location>
        <begin position="5"/>
        <end position="253"/>
    </location>
</feature>
<name>L7W029_9BACT</name>
<dbReference type="EC" id="2.7.1.17" evidence="6"/>
<feature type="domain" description="Carbohydrate kinase FGGY C-terminal" evidence="5">
    <location>
        <begin position="263"/>
        <end position="455"/>
    </location>
</feature>
<dbReference type="InterPro" id="IPR050406">
    <property type="entry name" value="FGGY_Carb_Kinase"/>
</dbReference>
<keyword evidence="2 6" id="KW-0808">Transferase</keyword>
<evidence type="ECO:0000259" key="4">
    <source>
        <dbReference type="Pfam" id="PF00370"/>
    </source>
</evidence>
<dbReference type="AlphaFoldDB" id="L7W029"/>
<dbReference type="PANTHER" id="PTHR43095">
    <property type="entry name" value="SUGAR KINASE"/>
    <property type="match status" value="1"/>
</dbReference>
<dbReference type="SUPFAM" id="SSF53067">
    <property type="entry name" value="Actin-like ATPase domain"/>
    <property type="match status" value="2"/>
</dbReference>
<dbReference type="Pfam" id="PF02782">
    <property type="entry name" value="FGGY_C"/>
    <property type="match status" value="1"/>
</dbReference>
<dbReference type="PIRSF" id="PIRSF000538">
    <property type="entry name" value="GlpK"/>
    <property type="match status" value="1"/>
</dbReference>